<accession>H2XVW8</accession>
<reference evidence="2" key="3">
    <citation type="submission" date="2025-09" db="UniProtKB">
        <authorList>
            <consortium name="Ensembl"/>
        </authorList>
    </citation>
    <scope>IDENTIFICATION</scope>
</reference>
<dbReference type="OMA" id="KQMLITE"/>
<name>H2XVW8_CIOIN</name>
<dbReference type="PANTHER" id="PTHR21974:SF2">
    <property type="entry name" value="RE15880P"/>
    <property type="match status" value="1"/>
</dbReference>
<organism evidence="2 3">
    <name type="scientific">Ciona intestinalis</name>
    <name type="common">Transparent sea squirt</name>
    <name type="synonym">Ascidia intestinalis</name>
    <dbReference type="NCBI Taxonomy" id="7719"/>
    <lineage>
        <taxon>Eukaryota</taxon>
        <taxon>Metazoa</taxon>
        <taxon>Chordata</taxon>
        <taxon>Tunicata</taxon>
        <taxon>Ascidiacea</taxon>
        <taxon>Phlebobranchia</taxon>
        <taxon>Cionidae</taxon>
        <taxon>Ciona</taxon>
    </lineage>
</organism>
<keyword evidence="1" id="KW-0175">Coiled coil</keyword>
<dbReference type="AlphaFoldDB" id="H2XVW8"/>
<feature type="coiled-coil region" evidence="1">
    <location>
        <begin position="162"/>
        <end position="196"/>
    </location>
</feature>
<dbReference type="HOGENOM" id="CLU_1024998_0_0_1"/>
<evidence type="ECO:0000313" key="3">
    <source>
        <dbReference type="Proteomes" id="UP000008144"/>
    </source>
</evidence>
<dbReference type="Ensembl" id="ENSCINT00000036680.1">
    <property type="protein sequence ID" value="ENSCINP00000033802.1"/>
    <property type="gene ID" value="ENSCING00000024202.1"/>
</dbReference>
<sequence length="272" mass="31338">MGCGSSQQSSVQLAHTITAHQSIRQQIVAPHTKVLTQELNAFQPLSLTVDHEIPPIPPPTNYKNITSTDSTKKQMLITEEMVYDFEAIGVVINAHERNNIIAIHEDKNRQLHEIQAEIIALKQRYKELKTKSKEEHAEVDDIKKLKSMVKFFSNQEQYDRKLSEQEETYIQSKTELEDCENQLKLLSQQSSRLDAETTELKQNVDDLLQLYAKQDEILELAFGGVYGSNEEDQLEDTLDKLVRKNQRIRLTMQLWSIAKNLTETAQQQIEFA</sequence>
<dbReference type="GeneTree" id="ENSGT00660000097167"/>
<evidence type="ECO:0000256" key="1">
    <source>
        <dbReference type="SAM" id="Coils"/>
    </source>
</evidence>
<proteinExistence type="predicted"/>
<protein>
    <submittedName>
        <fullName evidence="2">Uncharacterized protein</fullName>
    </submittedName>
</protein>
<keyword evidence="3" id="KW-1185">Reference proteome</keyword>
<dbReference type="Proteomes" id="UP000008144">
    <property type="component" value="Unassembled WGS sequence"/>
</dbReference>
<reference evidence="2" key="2">
    <citation type="submission" date="2025-08" db="UniProtKB">
        <authorList>
            <consortium name="Ensembl"/>
        </authorList>
    </citation>
    <scope>IDENTIFICATION</scope>
</reference>
<feature type="coiled-coil region" evidence="1">
    <location>
        <begin position="104"/>
        <end position="138"/>
    </location>
</feature>
<dbReference type="InParanoid" id="H2XVW8"/>
<evidence type="ECO:0000313" key="2">
    <source>
        <dbReference type="Ensembl" id="ENSCINP00000033802.1"/>
    </source>
</evidence>
<reference evidence="3" key="1">
    <citation type="journal article" date="2002" name="Science">
        <title>The draft genome of Ciona intestinalis: insights into chordate and vertebrate origins.</title>
        <authorList>
            <person name="Dehal P."/>
            <person name="Satou Y."/>
            <person name="Campbell R.K."/>
            <person name="Chapman J."/>
            <person name="Degnan B."/>
            <person name="De Tomaso A."/>
            <person name="Davidson B."/>
            <person name="Di Gregorio A."/>
            <person name="Gelpke M."/>
            <person name="Goodstein D.M."/>
            <person name="Harafuji N."/>
            <person name="Hastings K.E."/>
            <person name="Ho I."/>
            <person name="Hotta K."/>
            <person name="Huang W."/>
            <person name="Kawashima T."/>
            <person name="Lemaire P."/>
            <person name="Martinez D."/>
            <person name="Meinertzhagen I.A."/>
            <person name="Necula S."/>
            <person name="Nonaka M."/>
            <person name="Putnam N."/>
            <person name="Rash S."/>
            <person name="Saiga H."/>
            <person name="Satake M."/>
            <person name="Terry A."/>
            <person name="Yamada L."/>
            <person name="Wang H.G."/>
            <person name="Awazu S."/>
            <person name="Azumi K."/>
            <person name="Boore J."/>
            <person name="Branno M."/>
            <person name="Chin-Bow S."/>
            <person name="DeSantis R."/>
            <person name="Doyle S."/>
            <person name="Francino P."/>
            <person name="Keys D.N."/>
            <person name="Haga S."/>
            <person name="Hayashi H."/>
            <person name="Hino K."/>
            <person name="Imai K.S."/>
            <person name="Inaba K."/>
            <person name="Kano S."/>
            <person name="Kobayashi K."/>
            <person name="Kobayashi M."/>
            <person name="Lee B.I."/>
            <person name="Makabe K.W."/>
            <person name="Manohar C."/>
            <person name="Matassi G."/>
            <person name="Medina M."/>
            <person name="Mochizuki Y."/>
            <person name="Mount S."/>
            <person name="Morishita T."/>
            <person name="Miura S."/>
            <person name="Nakayama A."/>
            <person name="Nishizaka S."/>
            <person name="Nomoto H."/>
            <person name="Ohta F."/>
            <person name="Oishi K."/>
            <person name="Rigoutsos I."/>
            <person name="Sano M."/>
            <person name="Sasaki A."/>
            <person name="Sasakura Y."/>
            <person name="Shoguchi E."/>
            <person name="Shin-i T."/>
            <person name="Spagnuolo A."/>
            <person name="Stainier D."/>
            <person name="Suzuki M.M."/>
            <person name="Tassy O."/>
            <person name="Takatori N."/>
            <person name="Tokuoka M."/>
            <person name="Yagi K."/>
            <person name="Yoshizaki F."/>
            <person name="Wada S."/>
            <person name="Zhang C."/>
            <person name="Hyatt P.D."/>
            <person name="Larimer F."/>
            <person name="Detter C."/>
            <person name="Doggett N."/>
            <person name="Glavina T."/>
            <person name="Hawkins T."/>
            <person name="Richardson P."/>
            <person name="Lucas S."/>
            <person name="Kohara Y."/>
            <person name="Levine M."/>
            <person name="Satoh N."/>
            <person name="Rokhsar D.S."/>
        </authorList>
    </citation>
    <scope>NUCLEOTIDE SEQUENCE [LARGE SCALE GENOMIC DNA]</scope>
</reference>
<dbReference type="PANTHER" id="PTHR21974">
    <property type="entry name" value="RE15880P"/>
    <property type="match status" value="1"/>
</dbReference>